<dbReference type="Proteomes" id="UP000707731">
    <property type="component" value="Unassembled WGS sequence"/>
</dbReference>
<evidence type="ECO:0000313" key="1">
    <source>
        <dbReference type="EMBL" id="MBF6355519.1"/>
    </source>
</evidence>
<name>A0ABS0DAN0_9NOCA</name>
<sequence length="213" mass="23318">MTDDDLDNPGPVRIAITGAPGTDRATVCTALALATGLDCASVSDGLVRPRTPRRLAETVDAAVRGFEQRVDGEARLPGSFLSDGSVLHEWAVAEATRRTRRLRHWALAPMDLPYRIFEERYLLAHHRIVARHATTTYDGFVHLRLPRDAEASEDDVLPTVVDRLLLDTLQQSSLPYLVVGGSLEQIVTHVTGMWQLPQRIPVGDAVSAALRAA</sequence>
<dbReference type="EMBL" id="JADLQN010000001">
    <property type="protein sequence ID" value="MBF6355519.1"/>
    <property type="molecule type" value="Genomic_DNA"/>
</dbReference>
<evidence type="ECO:0000313" key="2">
    <source>
        <dbReference type="Proteomes" id="UP000707731"/>
    </source>
</evidence>
<gene>
    <name evidence="1" type="ORF">IU449_13360</name>
</gene>
<proteinExistence type="predicted"/>
<comment type="caution">
    <text evidence="1">The sequence shown here is derived from an EMBL/GenBank/DDBJ whole genome shotgun (WGS) entry which is preliminary data.</text>
</comment>
<protein>
    <submittedName>
        <fullName evidence="1">Uncharacterized protein</fullName>
    </submittedName>
</protein>
<keyword evidence="2" id="KW-1185">Reference proteome</keyword>
<accession>A0ABS0DAN0</accession>
<reference evidence="1 2" key="1">
    <citation type="submission" date="2020-10" db="EMBL/GenBank/DDBJ databases">
        <title>Identification of Nocardia species via Next-generation sequencing and recognition of intraspecies genetic diversity.</title>
        <authorList>
            <person name="Li P."/>
            <person name="Li P."/>
            <person name="Lu B."/>
        </authorList>
    </citation>
    <scope>NUCLEOTIDE SEQUENCE [LARGE SCALE GENOMIC DNA]</scope>
    <source>
        <strain evidence="1 2">BJ06-0143</strain>
    </source>
</reference>
<dbReference type="RefSeq" id="WP_195002092.1">
    <property type="nucleotide sequence ID" value="NZ_JADLQN010000001.1"/>
</dbReference>
<organism evidence="1 2">
    <name type="scientific">Nocardia higoensis</name>
    <dbReference type="NCBI Taxonomy" id="228599"/>
    <lineage>
        <taxon>Bacteria</taxon>
        <taxon>Bacillati</taxon>
        <taxon>Actinomycetota</taxon>
        <taxon>Actinomycetes</taxon>
        <taxon>Mycobacteriales</taxon>
        <taxon>Nocardiaceae</taxon>
        <taxon>Nocardia</taxon>
    </lineage>
</organism>